<dbReference type="EMBL" id="JBIRXV010000001">
    <property type="protein sequence ID" value="MFI2319432.1"/>
    <property type="molecule type" value="Genomic_DNA"/>
</dbReference>
<gene>
    <name evidence="3" type="ORF">ACH47G_03005</name>
</gene>
<reference evidence="3 4" key="1">
    <citation type="submission" date="2024-10" db="EMBL/GenBank/DDBJ databases">
        <title>The Natural Products Discovery Center: Release of the First 8490 Sequenced Strains for Exploring Actinobacteria Biosynthetic Diversity.</title>
        <authorList>
            <person name="Kalkreuter E."/>
            <person name="Kautsar S.A."/>
            <person name="Yang D."/>
            <person name="Bader C.D."/>
            <person name="Teijaro C.N."/>
            <person name="Fluegel L."/>
            <person name="Davis C.M."/>
            <person name="Simpson J.R."/>
            <person name="Lauterbach L."/>
            <person name="Steele A.D."/>
            <person name="Gui C."/>
            <person name="Meng S."/>
            <person name="Li G."/>
            <person name="Viehrig K."/>
            <person name="Ye F."/>
            <person name="Su P."/>
            <person name="Kiefer A.F."/>
            <person name="Nichols A."/>
            <person name="Cepeda A.J."/>
            <person name="Yan W."/>
            <person name="Fan B."/>
            <person name="Jiang Y."/>
            <person name="Adhikari A."/>
            <person name="Zheng C.-J."/>
            <person name="Schuster L."/>
            <person name="Cowan T.M."/>
            <person name="Smanski M.J."/>
            <person name="Chevrette M.G."/>
            <person name="De Carvalho L.P.S."/>
            <person name="Shen B."/>
        </authorList>
    </citation>
    <scope>NUCLEOTIDE SEQUENCE [LARGE SCALE GENOMIC DNA]</scope>
    <source>
        <strain evidence="3 4">NPDC019626</strain>
    </source>
</reference>
<dbReference type="GO" id="GO:0016491">
    <property type="term" value="F:oxidoreductase activity"/>
    <property type="evidence" value="ECO:0007669"/>
    <property type="project" value="UniProtKB-KW"/>
</dbReference>
<keyword evidence="4" id="KW-1185">Reference proteome</keyword>
<organism evidence="3 4">
    <name type="scientific">Nocardia beijingensis</name>
    <dbReference type="NCBI Taxonomy" id="95162"/>
    <lineage>
        <taxon>Bacteria</taxon>
        <taxon>Bacillati</taxon>
        <taxon>Actinomycetota</taxon>
        <taxon>Actinomycetes</taxon>
        <taxon>Mycobacteriales</taxon>
        <taxon>Nocardiaceae</taxon>
        <taxon>Nocardia</taxon>
    </lineage>
</organism>
<evidence type="ECO:0000256" key="1">
    <source>
        <dbReference type="ARBA" id="ARBA00006484"/>
    </source>
</evidence>
<dbReference type="PROSITE" id="PS00061">
    <property type="entry name" value="ADH_SHORT"/>
    <property type="match status" value="1"/>
</dbReference>
<proteinExistence type="inferred from homology"/>
<dbReference type="RefSeq" id="WP_396945778.1">
    <property type="nucleotide sequence ID" value="NZ_JBIRXV010000001.1"/>
</dbReference>
<evidence type="ECO:0000313" key="4">
    <source>
        <dbReference type="Proteomes" id="UP001611450"/>
    </source>
</evidence>
<evidence type="ECO:0000313" key="3">
    <source>
        <dbReference type="EMBL" id="MFI2319432.1"/>
    </source>
</evidence>
<dbReference type="EC" id="1.-.-.-" evidence="3"/>
<dbReference type="Pfam" id="PF00106">
    <property type="entry name" value="adh_short"/>
    <property type="match status" value="1"/>
</dbReference>
<dbReference type="Proteomes" id="UP001611450">
    <property type="component" value="Unassembled WGS sequence"/>
</dbReference>
<dbReference type="Gene3D" id="3.40.50.720">
    <property type="entry name" value="NAD(P)-binding Rossmann-like Domain"/>
    <property type="match status" value="1"/>
</dbReference>
<dbReference type="PRINTS" id="PR00081">
    <property type="entry name" value="GDHRDH"/>
</dbReference>
<dbReference type="PANTHER" id="PTHR43669:SF3">
    <property type="entry name" value="ALCOHOL DEHYDROGENASE, PUTATIVE (AFU_ORTHOLOGUE AFUA_3G03445)-RELATED"/>
    <property type="match status" value="1"/>
</dbReference>
<comment type="caution">
    <text evidence="3">The sequence shown here is derived from an EMBL/GenBank/DDBJ whole genome shotgun (WGS) entry which is preliminary data.</text>
</comment>
<evidence type="ECO:0000256" key="2">
    <source>
        <dbReference type="ARBA" id="ARBA00023002"/>
    </source>
</evidence>
<dbReference type="InterPro" id="IPR036291">
    <property type="entry name" value="NAD(P)-bd_dom_sf"/>
</dbReference>
<dbReference type="InterPro" id="IPR002347">
    <property type="entry name" value="SDR_fam"/>
</dbReference>
<protein>
    <submittedName>
        <fullName evidence="3">SDR family oxidoreductase</fullName>
        <ecNumber evidence="3">1.-.-.-</ecNumber>
    </submittedName>
</protein>
<dbReference type="InterPro" id="IPR020904">
    <property type="entry name" value="Sc_DH/Rdtase_CS"/>
</dbReference>
<name>A0ABW7WCA9_9NOCA</name>
<sequence length="271" mass="28016">MQVAGKVAIVTGGGGGIGGAIARALVGAGTRVVVADLHAATAQAVADRINADHPGTAVSAGADVSDTEAIRRLIALADKHFGPVDMYFANAGIVGAPGLEADEAAWSLAIDVNLRAHIRAAQLLVPAWVERGAGYFVSTASAAGLLTQIGSATYAVTKHAAVGFAEWLSVTYGDQGVRVSCLCPQGVNTKLLFGADSGGVLGAAATRAVTSAGEVLEPEQVAADVIAAIDDERFLILPHPQVLDMYRQKAADYDRWLRGMRRYQTKVLAQD</sequence>
<dbReference type="PANTHER" id="PTHR43669">
    <property type="entry name" value="5-KETO-D-GLUCONATE 5-REDUCTASE"/>
    <property type="match status" value="1"/>
</dbReference>
<dbReference type="CDD" id="cd05233">
    <property type="entry name" value="SDR_c"/>
    <property type="match status" value="1"/>
</dbReference>
<keyword evidence="2 3" id="KW-0560">Oxidoreductase</keyword>
<comment type="similarity">
    <text evidence="1">Belongs to the short-chain dehydrogenases/reductases (SDR) family.</text>
</comment>
<accession>A0ABW7WCA9</accession>
<dbReference type="SUPFAM" id="SSF51735">
    <property type="entry name" value="NAD(P)-binding Rossmann-fold domains"/>
    <property type="match status" value="1"/>
</dbReference>